<dbReference type="InterPro" id="IPR013538">
    <property type="entry name" value="ASHA1/2-like_C"/>
</dbReference>
<reference evidence="10 11" key="1">
    <citation type="journal article" date="2013" name="Genome Announc.">
        <title>Draft genome sequence of an Actinobacterium, Brachybacterium muris strain UCD-AY4.</title>
        <authorList>
            <person name="Lo J.R."/>
            <person name="Lang J.M."/>
            <person name="Darling A.E."/>
            <person name="Eisen J.A."/>
            <person name="Coil D.A."/>
        </authorList>
    </citation>
    <scope>NUCLEOTIDE SEQUENCE [LARGE SCALE GENOMIC DNA]</scope>
    <source>
        <strain evidence="10 11">UCD-AY4</strain>
    </source>
</reference>
<evidence type="ECO:0000256" key="7">
    <source>
        <dbReference type="SAM" id="MobiDB-lite"/>
    </source>
</evidence>
<keyword evidence="4 5" id="KW-0949">S-adenosyl-L-methionine</keyword>
<name>A0A022KZ91_9MICO</name>
<evidence type="ECO:0000313" key="10">
    <source>
        <dbReference type="EMBL" id="EYT48658.1"/>
    </source>
</evidence>
<feature type="binding site" evidence="5">
    <location>
        <position position="354"/>
    </location>
    <ligand>
        <name>S-adenosyl-L-methionine</name>
        <dbReference type="ChEBI" id="CHEBI:59789"/>
    </ligand>
</feature>
<dbReference type="PANTHER" id="PTHR11061">
    <property type="entry name" value="RNA M5U METHYLTRANSFERASE"/>
    <property type="match status" value="1"/>
</dbReference>
<dbReference type="Proteomes" id="UP000019754">
    <property type="component" value="Unassembled WGS sequence"/>
</dbReference>
<feature type="domain" description="Methyltransferase" evidence="9">
    <location>
        <begin position="258"/>
        <end position="320"/>
    </location>
</feature>
<dbReference type="PROSITE" id="PS01230">
    <property type="entry name" value="TRMA_1"/>
    <property type="match status" value="1"/>
</dbReference>
<dbReference type="PROSITE" id="PS51687">
    <property type="entry name" value="SAM_MT_RNA_M5U"/>
    <property type="match status" value="1"/>
</dbReference>
<comment type="similarity">
    <text evidence="1">Belongs to the AHA1 family.</text>
</comment>
<keyword evidence="11" id="KW-1185">Reference proteome</keyword>
<organism evidence="10 11">
    <name type="scientific">Brachybacterium muris UCD-AY4</name>
    <dbReference type="NCBI Taxonomy" id="1249481"/>
    <lineage>
        <taxon>Bacteria</taxon>
        <taxon>Bacillati</taxon>
        <taxon>Actinomycetota</taxon>
        <taxon>Actinomycetes</taxon>
        <taxon>Micrococcales</taxon>
        <taxon>Dermabacteraceae</taxon>
        <taxon>Brachybacterium</taxon>
    </lineage>
</organism>
<feature type="active site" evidence="6">
    <location>
        <position position="381"/>
    </location>
</feature>
<feature type="compositionally biased region" description="Low complexity" evidence="7">
    <location>
        <begin position="329"/>
        <end position="341"/>
    </location>
</feature>
<dbReference type="Gene3D" id="2.40.50.1070">
    <property type="match status" value="1"/>
</dbReference>
<dbReference type="Pfam" id="PF08327">
    <property type="entry name" value="AHSA1"/>
    <property type="match status" value="1"/>
</dbReference>
<keyword evidence="3 5" id="KW-0808">Transferase</keyword>
<dbReference type="SUPFAM" id="SSF53335">
    <property type="entry name" value="S-adenosyl-L-methionine-dependent methyltransferases"/>
    <property type="match status" value="1"/>
</dbReference>
<evidence type="ECO:0000313" key="11">
    <source>
        <dbReference type="Proteomes" id="UP000019754"/>
    </source>
</evidence>
<feature type="active site" description="Nucleophile" evidence="5">
    <location>
        <position position="381"/>
    </location>
</feature>
<dbReference type="Gene3D" id="3.30.530.20">
    <property type="match status" value="1"/>
</dbReference>
<feature type="compositionally biased region" description="Low complexity" evidence="7">
    <location>
        <begin position="458"/>
        <end position="473"/>
    </location>
</feature>
<dbReference type="GO" id="GO:0070475">
    <property type="term" value="P:rRNA base methylation"/>
    <property type="evidence" value="ECO:0007669"/>
    <property type="project" value="TreeGrafter"/>
</dbReference>
<feature type="compositionally biased region" description="Basic and acidic residues" evidence="7">
    <location>
        <begin position="447"/>
        <end position="456"/>
    </location>
</feature>
<dbReference type="CDD" id="cd02440">
    <property type="entry name" value="AdoMet_MTases"/>
    <property type="match status" value="1"/>
</dbReference>
<feature type="region of interest" description="Disordered" evidence="7">
    <location>
        <begin position="661"/>
        <end position="694"/>
    </location>
</feature>
<dbReference type="HOGENOM" id="CLU_396741_0_0_11"/>
<dbReference type="PANTHER" id="PTHR11061:SF30">
    <property type="entry name" value="TRNA (URACIL(54)-C(5))-METHYLTRANSFERASE"/>
    <property type="match status" value="1"/>
</dbReference>
<evidence type="ECO:0000259" key="9">
    <source>
        <dbReference type="Pfam" id="PF13649"/>
    </source>
</evidence>
<accession>A0A022KZ91</accession>
<proteinExistence type="inferred from homology"/>
<feature type="binding site" evidence="5">
    <location>
        <position position="285"/>
    </location>
    <ligand>
        <name>S-adenosyl-L-methionine</name>
        <dbReference type="ChEBI" id="CHEBI:59789"/>
    </ligand>
</feature>
<dbReference type="InterPro" id="IPR041698">
    <property type="entry name" value="Methyltransf_25"/>
</dbReference>
<evidence type="ECO:0000256" key="2">
    <source>
        <dbReference type="ARBA" id="ARBA00022603"/>
    </source>
</evidence>
<evidence type="ECO:0000256" key="1">
    <source>
        <dbReference type="ARBA" id="ARBA00006817"/>
    </source>
</evidence>
<dbReference type="SUPFAM" id="SSF55961">
    <property type="entry name" value="Bet v1-like"/>
    <property type="match status" value="1"/>
</dbReference>
<dbReference type="RefSeq" id="WP_017824758.1">
    <property type="nucleotide sequence ID" value="NZ_KB403092.1"/>
</dbReference>
<dbReference type="InterPro" id="IPR030390">
    <property type="entry name" value="MeTrfase_TrmA_AS"/>
</dbReference>
<dbReference type="InterPro" id="IPR029063">
    <property type="entry name" value="SAM-dependent_MTases_sf"/>
</dbReference>
<evidence type="ECO:0000256" key="4">
    <source>
        <dbReference type="ARBA" id="ARBA00022691"/>
    </source>
</evidence>
<feature type="binding site" evidence="5">
    <location>
        <position position="262"/>
    </location>
    <ligand>
        <name>S-adenosyl-L-methionine</name>
        <dbReference type="ChEBI" id="CHEBI:59789"/>
    </ligand>
</feature>
<dbReference type="InterPro" id="IPR023393">
    <property type="entry name" value="START-like_dom_sf"/>
</dbReference>
<feature type="domain" description="Activator of Hsp90 ATPase homologue 1/2-like C-terminal" evidence="8">
    <location>
        <begin position="488"/>
        <end position="602"/>
    </location>
</feature>
<dbReference type="AlphaFoldDB" id="A0A022KZ91"/>
<feature type="region of interest" description="Disordered" evidence="7">
    <location>
        <begin position="442"/>
        <end position="473"/>
    </location>
</feature>
<evidence type="ECO:0000256" key="6">
    <source>
        <dbReference type="PROSITE-ProRule" id="PRU10015"/>
    </source>
</evidence>
<evidence type="ECO:0000256" key="5">
    <source>
        <dbReference type="PROSITE-ProRule" id="PRU01024"/>
    </source>
</evidence>
<dbReference type="InterPro" id="IPR010280">
    <property type="entry name" value="U5_MeTrfase_fam"/>
</dbReference>
<gene>
    <name evidence="10" type="ORF">D641_0110610</name>
</gene>
<evidence type="ECO:0000256" key="3">
    <source>
        <dbReference type="ARBA" id="ARBA00022679"/>
    </source>
</evidence>
<feature type="region of interest" description="Disordered" evidence="7">
    <location>
        <begin position="316"/>
        <end position="341"/>
    </location>
</feature>
<dbReference type="Pfam" id="PF05958">
    <property type="entry name" value="tRNA_U5-meth_tr"/>
    <property type="match status" value="1"/>
</dbReference>
<dbReference type="EMBL" id="AORC01000013">
    <property type="protein sequence ID" value="EYT48658.1"/>
    <property type="molecule type" value="Genomic_DNA"/>
</dbReference>
<comment type="similarity">
    <text evidence="5">Belongs to the class I-like SAM-binding methyltransferase superfamily. RNA M5U methyltransferase family.</text>
</comment>
<dbReference type="Pfam" id="PF13649">
    <property type="entry name" value="Methyltransf_25"/>
    <property type="match status" value="1"/>
</dbReference>
<feature type="binding site" evidence="5">
    <location>
        <position position="233"/>
    </location>
    <ligand>
        <name>S-adenosyl-L-methionine</name>
        <dbReference type="ChEBI" id="CHEBI:59789"/>
    </ligand>
</feature>
<sequence>MQCHHFDAGECRSCTLLAISRQQQLADGQARVQELLAPYVTTVDPADEPAEHAAHADMNASGGSGVWLEPVVGPEAGFRSRGKMAVAGTAAAPVLGLPGQPNTADLSDCPLYPPGVEAVLLGVRALIRRAQVPPYDVARRRGEIKNVLITASPDGDHLVRLVLRSEKALPRIREHLPRLLEAHPSVVGVSANIHPAHTTAVEGEVEIPLAGSPTIAVRTGEMTLQARAQSFLQTNTEVAGQLYRQAAAWIAGSSPTTVWDLYCGLGGFALHVAKALPTAQVTGVESSAQAIEGAREAAAAEGLDVRFLAEDATSWARRQNTPEGARATGGSAASVSGSPAGAPVVTSPDVAIVNPPRRGIGADLADWLETSPVPEVVYSSCNPATLATDLAAMPSLRIVAARYVDMFPHTEHAEVIVHLRRTHPLPAQQTPMEAPMLATPDSQLTDVTRKVERSDRITGAGATPDAAPGPGTATAGGWVVSLAQDVTASPEDVWAALTDPARIALYFGEVTGELREGGEYSIPMMGSSGPVLRVVQPELIALGWGGEGSASRLELRIAPSADGTGSRFELRHLVPADEQWDTFGPAATGCGWDGALLGLARHLQQPATAWTTEMAGFETSTEGREFVTATSELWQQAHLAAGADPQHAHEVAVRTAAFYRGEDPGAPAVGDDPSPASDGISTDRISTGPEGSRE</sequence>
<evidence type="ECO:0000259" key="8">
    <source>
        <dbReference type="Pfam" id="PF08327"/>
    </source>
</evidence>
<protein>
    <submittedName>
        <fullName evidence="10">23S rRNA methyltransferase</fullName>
    </submittedName>
</protein>
<dbReference type="Gene3D" id="3.40.50.150">
    <property type="entry name" value="Vaccinia Virus protein VP39"/>
    <property type="match status" value="1"/>
</dbReference>
<dbReference type="STRING" id="1249481.D641_0110610"/>
<keyword evidence="2 5" id="KW-0489">Methyltransferase</keyword>
<comment type="caution">
    <text evidence="10">The sequence shown here is derived from an EMBL/GenBank/DDBJ whole genome shotgun (WGS) entry which is preliminary data.</text>
</comment>
<dbReference type="GO" id="GO:0070041">
    <property type="term" value="F:rRNA (uridine-C5-)-methyltransferase activity"/>
    <property type="evidence" value="ECO:0007669"/>
    <property type="project" value="TreeGrafter"/>
</dbReference>